<sequence length="443" mass="47310">MIRSITSLVLTSSLLFSAAACAQQPATETSITAPQLAADITDWREWLFATHPDPSFSMDVDAVNARFDAISASLSGDYSPREAWYALSVMNPLFNDGHVAIRTPNADYDAYLASGGADFVLPVDWTGGRLLVGAAIAPDSAFSAGDEILTINGLAAGDIAARIFARTHGDSDGLRRYLLETRFSAYLWGVTGGAREWTVTAMDSDGHQYSHQIEPARDHGESHADNWSLTFADSVAILSVNTFAPDLEETFNAFLEPAFAEIAERGASHLIIDISRNGGGAHMLSDALFAYITTQRYTPLSAVTARITPENQARIPGSEIGQVVSLPFAQWVEPPAELENRFNGETVILVGPGTYSQAIVMAATAQDFNIAPIAGPGTEGRANSTGQVQVHTLEHSGLEAAAPIYIFIRPNGDTSGAPVQPDIPLTGTREEQIDALIARMTNG</sequence>
<dbReference type="SUPFAM" id="SSF52096">
    <property type="entry name" value="ClpP/crotonase"/>
    <property type="match status" value="1"/>
</dbReference>
<reference evidence="3 4" key="1">
    <citation type="submission" date="2024-01" db="EMBL/GenBank/DDBJ databases">
        <title>Hyphobacterium bacterium isolated from marine sediment.</title>
        <authorList>
            <person name="Zhao S."/>
        </authorList>
    </citation>
    <scope>NUCLEOTIDE SEQUENCE [LARGE SCALE GENOMIC DNA]</scope>
    <source>
        <strain evidence="4">HN65</strain>
    </source>
</reference>
<proteinExistence type="predicted"/>
<dbReference type="RefSeq" id="WP_330199011.1">
    <property type="nucleotide sequence ID" value="NZ_JAZDRP010000004.1"/>
</dbReference>
<feature type="chain" id="PRO_5047220720" evidence="1">
    <location>
        <begin position="23"/>
        <end position="443"/>
    </location>
</feature>
<dbReference type="PROSITE" id="PS51257">
    <property type="entry name" value="PROKAR_LIPOPROTEIN"/>
    <property type="match status" value="1"/>
</dbReference>
<dbReference type="EMBL" id="JAZDRP010000004">
    <property type="protein sequence ID" value="MEE2526348.1"/>
    <property type="molecule type" value="Genomic_DNA"/>
</dbReference>
<feature type="domain" description="Tail specific protease" evidence="2">
    <location>
        <begin position="235"/>
        <end position="424"/>
    </location>
</feature>
<keyword evidence="1" id="KW-0732">Signal</keyword>
<dbReference type="Gene3D" id="3.90.226.10">
    <property type="entry name" value="2-enoyl-CoA Hydratase, Chain A, domain 1"/>
    <property type="match status" value="1"/>
</dbReference>
<dbReference type="InterPro" id="IPR029045">
    <property type="entry name" value="ClpP/crotonase-like_dom_sf"/>
</dbReference>
<dbReference type="Proteomes" id="UP001354971">
    <property type="component" value="Unassembled WGS sequence"/>
</dbReference>
<evidence type="ECO:0000313" key="3">
    <source>
        <dbReference type="EMBL" id="MEE2526348.1"/>
    </source>
</evidence>
<keyword evidence="4" id="KW-1185">Reference proteome</keyword>
<protein>
    <submittedName>
        <fullName evidence="3">S41 family peptidase</fullName>
    </submittedName>
</protein>
<name>A0ABU7LR11_9PROT</name>
<accession>A0ABU7LR11</accession>
<evidence type="ECO:0000313" key="4">
    <source>
        <dbReference type="Proteomes" id="UP001354971"/>
    </source>
</evidence>
<dbReference type="InterPro" id="IPR005151">
    <property type="entry name" value="Tail-specific_protease"/>
</dbReference>
<organism evidence="3 4">
    <name type="scientific">Hyphobacterium lacteum</name>
    <dbReference type="NCBI Taxonomy" id="3116575"/>
    <lineage>
        <taxon>Bacteria</taxon>
        <taxon>Pseudomonadati</taxon>
        <taxon>Pseudomonadota</taxon>
        <taxon>Alphaproteobacteria</taxon>
        <taxon>Maricaulales</taxon>
        <taxon>Maricaulaceae</taxon>
        <taxon>Hyphobacterium</taxon>
    </lineage>
</organism>
<evidence type="ECO:0000256" key="1">
    <source>
        <dbReference type="SAM" id="SignalP"/>
    </source>
</evidence>
<gene>
    <name evidence="3" type="ORF">V0U79_08215</name>
</gene>
<feature type="signal peptide" evidence="1">
    <location>
        <begin position="1"/>
        <end position="22"/>
    </location>
</feature>
<evidence type="ECO:0000259" key="2">
    <source>
        <dbReference type="Pfam" id="PF03572"/>
    </source>
</evidence>
<comment type="caution">
    <text evidence="3">The sequence shown here is derived from an EMBL/GenBank/DDBJ whole genome shotgun (WGS) entry which is preliminary data.</text>
</comment>
<dbReference type="Pfam" id="PF03572">
    <property type="entry name" value="Peptidase_S41"/>
    <property type="match status" value="1"/>
</dbReference>